<feature type="transmembrane region" description="Helical" evidence="1">
    <location>
        <begin position="81"/>
        <end position="102"/>
    </location>
</feature>
<feature type="transmembrane region" description="Helical" evidence="1">
    <location>
        <begin position="268"/>
        <end position="287"/>
    </location>
</feature>
<feature type="transmembrane region" description="Helical" evidence="1">
    <location>
        <begin position="1233"/>
        <end position="1253"/>
    </location>
</feature>
<feature type="transmembrane region" description="Helical" evidence="1">
    <location>
        <begin position="1053"/>
        <end position="1074"/>
    </location>
</feature>
<feature type="domain" description="Cation-transporting P-type ATPase C-terminal" evidence="2">
    <location>
        <begin position="1046"/>
        <end position="1255"/>
    </location>
</feature>
<feature type="transmembrane region" description="Helical" evidence="1">
    <location>
        <begin position="1095"/>
        <end position="1118"/>
    </location>
</feature>
<evidence type="ECO:0000313" key="3">
    <source>
        <dbReference type="EMBL" id="KAK9888015.1"/>
    </source>
</evidence>
<evidence type="ECO:0000259" key="2">
    <source>
        <dbReference type="Pfam" id="PF00689"/>
    </source>
</evidence>
<proteinExistence type="predicted"/>
<dbReference type="InterPro" id="IPR023298">
    <property type="entry name" value="ATPase_P-typ_TM_dom_sf"/>
</dbReference>
<feature type="transmembrane region" description="Helical" evidence="1">
    <location>
        <begin position="1165"/>
        <end position="1183"/>
    </location>
</feature>
<dbReference type="Pfam" id="PF00689">
    <property type="entry name" value="Cation_ATPase_C"/>
    <property type="match status" value="1"/>
</dbReference>
<dbReference type="InterPro" id="IPR006068">
    <property type="entry name" value="ATPase_P-typ_cation-transptr_C"/>
</dbReference>
<keyword evidence="1" id="KW-1133">Transmembrane helix</keyword>
<dbReference type="PANTHER" id="PTHR13219">
    <property type="entry name" value="TRANSMEMBRANE PROTEIN 94"/>
    <property type="match status" value="1"/>
</dbReference>
<dbReference type="EMBL" id="JARQZJ010000121">
    <property type="protein sequence ID" value="KAK9888015.1"/>
    <property type="molecule type" value="Genomic_DNA"/>
</dbReference>
<evidence type="ECO:0000313" key="4">
    <source>
        <dbReference type="Proteomes" id="UP001431783"/>
    </source>
</evidence>
<gene>
    <name evidence="3" type="ORF">WA026_000299</name>
</gene>
<keyword evidence="1" id="KW-0812">Transmembrane</keyword>
<keyword evidence="1" id="KW-0472">Membrane</keyword>
<sequence length="1282" mass="146072">MDNSGASLSNREALHILFREIESVLYHFNNTQKKRNSKSWIKDSLSHSSHFTRINWISLCLLIWSALSLILAHVIGDYPSIYILEAVIIIFFTTLSISFELYDNYLRHNEISERVRHNLSILKEEAEKVNWQEENYPSLFMPSSPCITLQWTFREGKLINLPYSLLVKDDIILVTPGQISPGYCESLEKSSDQPILHAKEIFSPQIEDDNFISTPKIRKPLKCARYKLLETPYLSNLKIMLEQALDRPSSHLNHQQFILLVEMVQRTILPIAIVVFYALSALKYLHLKFDNDVALFLLFPINGILPLLPMIFPIVWNLANYIGLARLQAIFSASKIVQTQESFSLEEEEGEHTIVEHIQFKYKWMSIIKNFFAILRGDPEIMARSANILHVLGSVTALCCVDKKGILSWPNPTAEKVFFLHNKDESLASSVIPAGELDSDTTCNTVSRRNLENQHVGGRVEVLDITHDPHDPVKLEFDCLKWSKHLSSLKPLGLSILLNTCNPRTEKHYSNFCSHITCEAQKNETLVPVSNRRCLCELAKIIGFIEEAEKIFNLEQKLCTFRHLQPETVRRDNKYARTLMSNSKLKVPFPHMFAVVVREISTGAVQLFTEGTADILIDSCVDYWDGRDICTLTLNDRKRIQDFYQRASLTSYCTAFSYRPLNRAPTSALASNYLELPSDCKHLYFGQRSPLPLNNNFEGAPLSFFYSTESLVYGCDFETEEVDADGYFQMQCNQVFIGMASMQYQVLTDMVHLIEQLERACIRFVHFSKENELRSRVFNEKMGLESGWNCHISLLSDRHSNLDSSKAMSFSAPSAINVDHTTVRFDTEVRNQHLSDQSTINGSRDVHQDASVYYDSHNTSHDWQSMSCLTDSTDQSNPINFDMSNRAQLPRGIDKIRPHIELVDNVPLLVSLFTDCTPSATREMLNIMQDYGEIVCVVGSVSNSDNTGIFMQADASVAVEPLYPQVCQKRLVYTPYDGASPMDLAKNLNSLACSLSIRRDDPINLYHLIMESRHFVTSVWNTVQFWVCCCATVTGVQVACSISMVPSPLTTGQVLWLISIVIPFLSASLIALPVDAEVMKRPLGKNGLAFSWNMMYFILWCYGLKFIPTILTVLLTFWGVLTSHCQHLCEIRNCTCLFQHTPIIGDVDKSIGWVDQDWTLNSARLLMLLLIVSHFVAISVGFVHRSHLIVHKVPFSNRLWVVTTMICLIIQILFTLLSYHIHSNQEIEFDLPIWVVAVGFASPFVVLVINEFVKYEEIAVNTRFQKRARLDFGTKLGMNSPF</sequence>
<protein>
    <recommendedName>
        <fullName evidence="2">Cation-transporting P-type ATPase C-terminal domain-containing protein</fullName>
    </recommendedName>
</protein>
<keyword evidence="4" id="KW-1185">Reference proteome</keyword>
<name>A0AAW1V3E8_9CUCU</name>
<organism evidence="3 4">
    <name type="scientific">Henosepilachna vigintioctopunctata</name>
    <dbReference type="NCBI Taxonomy" id="420089"/>
    <lineage>
        <taxon>Eukaryota</taxon>
        <taxon>Metazoa</taxon>
        <taxon>Ecdysozoa</taxon>
        <taxon>Arthropoda</taxon>
        <taxon>Hexapoda</taxon>
        <taxon>Insecta</taxon>
        <taxon>Pterygota</taxon>
        <taxon>Neoptera</taxon>
        <taxon>Endopterygota</taxon>
        <taxon>Coleoptera</taxon>
        <taxon>Polyphaga</taxon>
        <taxon>Cucujiformia</taxon>
        <taxon>Coccinelloidea</taxon>
        <taxon>Coccinellidae</taxon>
        <taxon>Epilachninae</taxon>
        <taxon>Epilachnini</taxon>
        <taxon>Henosepilachna</taxon>
    </lineage>
</organism>
<feature type="transmembrane region" description="Helical" evidence="1">
    <location>
        <begin position="293"/>
        <end position="316"/>
    </location>
</feature>
<dbReference type="PANTHER" id="PTHR13219:SF6">
    <property type="entry name" value="TRANSMEMBRANE PROTEIN 94"/>
    <property type="match status" value="1"/>
</dbReference>
<feature type="transmembrane region" description="Helical" evidence="1">
    <location>
        <begin position="1023"/>
        <end position="1047"/>
    </location>
</feature>
<comment type="caution">
    <text evidence="3">The sequence shown here is derived from an EMBL/GenBank/DDBJ whole genome shotgun (WGS) entry which is preliminary data.</text>
</comment>
<accession>A0AAW1V3E8</accession>
<dbReference type="Gene3D" id="1.20.1110.10">
    <property type="entry name" value="Calcium-transporting ATPase, transmembrane domain"/>
    <property type="match status" value="1"/>
</dbReference>
<evidence type="ECO:0000256" key="1">
    <source>
        <dbReference type="SAM" id="Phobius"/>
    </source>
</evidence>
<dbReference type="SUPFAM" id="SSF81665">
    <property type="entry name" value="Calcium ATPase, transmembrane domain M"/>
    <property type="match status" value="1"/>
</dbReference>
<dbReference type="InterPro" id="IPR039720">
    <property type="entry name" value="TMEM94"/>
</dbReference>
<dbReference type="Proteomes" id="UP001431783">
    <property type="component" value="Unassembled WGS sequence"/>
</dbReference>
<feature type="transmembrane region" description="Helical" evidence="1">
    <location>
        <begin position="54"/>
        <end position="75"/>
    </location>
</feature>
<feature type="transmembrane region" description="Helical" evidence="1">
    <location>
        <begin position="1199"/>
        <end position="1221"/>
    </location>
</feature>
<reference evidence="3 4" key="1">
    <citation type="submission" date="2023-03" db="EMBL/GenBank/DDBJ databases">
        <title>Genome insight into feeding habits of ladybird beetles.</title>
        <authorList>
            <person name="Li H.-S."/>
            <person name="Huang Y.-H."/>
            <person name="Pang H."/>
        </authorList>
    </citation>
    <scope>NUCLEOTIDE SEQUENCE [LARGE SCALE GENOMIC DNA]</scope>
    <source>
        <strain evidence="3">SYSU_2023b</strain>
        <tissue evidence="3">Whole body</tissue>
    </source>
</reference>